<evidence type="ECO:0000313" key="10">
    <source>
        <dbReference type="Ensembl" id="ENSSMAP00000017668.2"/>
    </source>
</evidence>
<dbReference type="InterPro" id="IPR052051">
    <property type="entry name" value="TCR_complex_component"/>
</dbReference>
<accession>A0A8D3AG07</accession>
<evidence type="ECO:0000256" key="6">
    <source>
        <dbReference type="ARBA" id="ARBA00023157"/>
    </source>
</evidence>
<feature type="domain" description="Ig-like" evidence="9">
    <location>
        <begin position="160"/>
        <end position="265"/>
    </location>
</feature>
<evidence type="ECO:0000313" key="11">
    <source>
        <dbReference type="Proteomes" id="UP000694558"/>
    </source>
</evidence>
<dbReference type="SMART" id="SM00406">
    <property type="entry name" value="IGv"/>
    <property type="match status" value="2"/>
</dbReference>
<dbReference type="InterPro" id="IPR013783">
    <property type="entry name" value="Ig-like_fold"/>
</dbReference>
<sequence length="417" mass="46115">MTFLLNLPFGWEAMSRATKRCCTTMIGGLAALILLSTESLIQTAEVPHLISLTVAEHGDNVNLTCTVPPTEHRYFHMYKQPLGHMLQTVVSGFLDKMTVTDQFKDSRFNVTKEDDRILLTIRNVSKDDEATYFCQESSKYSQSFVNGTFLAVNDHKNQQKHVYVKQSPETTSVQPGDSATLQCSLLSKNKHSSVQCPGEHSVHWFRAGSEGWHPGIIYSHSHRSDERSCVYSLSKTIKNSSDAATYYCAVVTCGEILLGEGTTVETGSELEPVVLVLGVLLACCVIVVLALIVFVNRRVCEHCKGASRASQHSGHDSSTLDPSNNLDGEAEEVNYVALNIAARKTKRAMKTRESPHECFYSTVVQQRPHFIAGHVHQATKSLITVMQTVEIPHHASFTVAELGDNLTLTCQRSREAA</sequence>
<dbReference type="PROSITE" id="PS50835">
    <property type="entry name" value="IG_LIKE"/>
    <property type="match status" value="2"/>
</dbReference>
<name>A0A8D3AG07_SCOMX</name>
<dbReference type="InterPro" id="IPR036179">
    <property type="entry name" value="Ig-like_dom_sf"/>
</dbReference>
<comment type="subcellular location">
    <subcellularLocation>
        <location evidence="1">Cell membrane</location>
    </subcellularLocation>
</comment>
<keyword evidence="8" id="KW-1133">Transmembrane helix</keyword>
<dbReference type="Pfam" id="PF07686">
    <property type="entry name" value="V-set"/>
    <property type="match status" value="1"/>
</dbReference>
<evidence type="ECO:0000256" key="8">
    <source>
        <dbReference type="SAM" id="Phobius"/>
    </source>
</evidence>
<proteinExistence type="predicted"/>
<dbReference type="PANTHER" id="PTHR19433">
    <property type="entry name" value="T-CELL RECEPTOR ALPHA CHAIN V REGION-RELATED"/>
    <property type="match status" value="1"/>
</dbReference>
<protein>
    <recommendedName>
        <fullName evidence="9">Ig-like domain-containing protein</fullName>
    </recommendedName>
</protein>
<dbReference type="GO" id="GO:0009617">
    <property type="term" value="P:response to bacterium"/>
    <property type="evidence" value="ECO:0007669"/>
    <property type="project" value="TreeGrafter"/>
</dbReference>
<reference evidence="10" key="1">
    <citation type="submission" date="2023-05" db="EMBL/GenBank/DDBJ databases">
        <title>High-quality long-read genome of Scophthalmus maximus.</title>
        <authorList>
            <person name="Lien S."/>
            <person name="Martinez P."/>
        </authorList>
    </citation>
    <scope>NUCLEOTIDE SEQUENCE [LARGE SCALE GENOMIC DNA]</scope>
</reference>
<evidence type="ECO:0000256" key="1">
    <source>
        <dbReference type="ARBA" id="ARBA00004236"/>
    </source>
</evidence>
<keyword evidence="8" id="KW-0812">Transmembrane</keyword>
<keyword evidence="3" id="KW-0732">Signal</keyword>
<dbReference type="InterPro" id="IPR007110">
    <property type="entry name" value="Ig-like_dom"/>
</dbReference>
<organism evidence="10 11">
    <name type="scientific">Scophthalmus maximus</name>
    <name type="common">Turbot</name>
    <name type="synonym">Psetta maxima</name>
    <dbReference type="NCBI Taxonomy" id="52904"/>
    <lineage>
        <taxon>Eukaryota</taxon>
        <taxon>Metazoa</taxon>
        <taxon>Chordata</taxon>
        <taxon>Craniata</taxon>
        <taxon>Vertebrata</taxon>
        <taxon>Euteleostomi</taxon>
        <taxon>Actinopterygii</taxon>
        <taxon>Neopterygii</taxon>
        <taxon>Teleostei</taxon>
        <taxon>Neoteleostei</taxon>
        <taxon>Acanthomorphata</taxon>
        <taxon>Carangaria</taxon>
        <taxon>Pleuronectiformes</taxon>
        <taxon>Pleuronectoidei</taxon>
        <taxon>Scophthalmidae</taxon>
        <taxon>Scophthalmus</taxon>
    </lineage>
</organism>
<dbReference type="GO" id="GO:0005886">
    <property type="term" value="C:plasma membrane"/>
    <property type="evidence" value="ECO:0007669"/>
    <property type="project" value="UniProtKB-SubCell"/>
</dbReference>
<keyword evidence="6" id="KW-1015">Disulfide bond</keyword>
<gene>
    <name evidence="10" type="primary">LOC118319758</name>
</gene>
<dbReference type="GO" id="GO:0002376">
    <property type="term" value="P:immune system process"/>
    <property type="evidence" value="ECO:0007669"/>
    <property type="project" value="UniProtKB-KW"/>
</dbReference>
<feature type="transmembrane region" description="Helical" evidence="8">
    <location>
        <begin position="273"/>
        <end position="295"/>
    </location>
</feature>
<keyword evidence="7" id="KW-0325">Glycoprotein</keyword>
<dbReference type="Gene3D" id="2.60.40.10">
    <property type="entry name" value="Immunoglobulins"/>
    <property type="match status" value="2"/>
</dbReference>
<keyword evidence="5 8" id="KW-0472">Membrane</keyword>
<evidence type="ECO:0000256" key="4">
    <source>
        <dbReference type="ARBA" id="ARBA00022859"/>
    </source>
</evidence>
<feature type="domain" description="Ig-like" evidence="9">
    <location>
        <begin position="47"/>
        <end position="146"/>
    </location>
</feature>
<dbReference type="GeneTree" id="ENSGT01030000234530"/>
<dbReference type="InterPro" id="IPR013106">
    <property type="entry name" value="Ig_V-set"/>
</dbReference>
<keyword evidence="4" id="KW-0391">Immunity</keyword>
<evidence type="ECO:0000256" key="3">
    <source>
        <dbReference type="ARBA" id="ARBA00022729"/>
    </source>
</evidence>
<dbReference type="CDD" id="cd00099">
    <property type="entry name" value="IgV"/>
    <property type="match status" value="2"/>
</dbReference>
<dbReference type="Ensembl" id="ENSSMAT00000017883.2">
    <property type="protein sequence ID" value="ENSSMAP00000017668.2"/>
    <property type="gene ID" value="ENSSMAG00000010820.2"/>
</dbReference>
<evidence type="ECO:0000256" key="7">
    <source>
        <dbReference type="ARBA" id="ARBA00023180"/>
    </source>
</evidence>
<keyword evidence="2" id="KW-1003">Cell membrane</keyword>
<dbReference type="InterPro" id="IPR003599">
    <property type="entry name" value="Ig_sub"/>
</dbReference>
<dbReference type="AlphaFoldDB" id="A0A8D3AG07"/>
<evidence type="ECO:0000256" key="5">
    <source>
        <dbReference type="ARBA" id="ARBA00023136"/>
    </source>
</evidence>
<dbReference type="SUPFAM" id="SSF48726">
    <property type="entry name" value="Immunoglobulin"/>
    <property type="match status" value="2"/>
</dbReference>
<reference evidence="10" key="2">
    <citation type="submission" date="2025-08" db="UniProtKB">
        <authorList>
            <consortium name="Ensembl"/>
        </authorList>
    </citation>
    <scope>IDENTIFICATION</scope>
</reference>
<evidence type="ECO:0000256" key="2">
    <source>
        <dbReference type="ARBA" id="ARBA00022475"/>
    </source>
</evidence>
<dbReference type="Proteomes" id="UP000694558">
    <property type="component" value="Chromosome 13"/>
</dbReference>
<dbReference type="SMART" id="SM00409">
    <property type="entry name" value="IG"/>
    <property type="match status" value="2"/>
</dbReference>
<dbReference type="PANTHER" id="PTHR19433:SF111">
    <property type="entry name" value="T CELL RECEPTOR ALPHA VARIABLE 4"/>
    <property type="match status" value="1"/>
</dbReference>
<evidence type="ECO:0000259" key="9">
    <source>
        <dbReference type="PROSITE" id="PS50835"/>
    </source>
</evidence>